<feature type="compositionally biased region" description="Acidic residues" evidence="1">
    <location>
        <begin position="80"/>
        <end position="93"/>
    </location>
</feature>
<dbReference type="EMBL" id="JAUFPN010000274">
    <property type="protein sequence ID" value="MDN3568499.1"/>
    <property type="molecule type" value="Genomic_DNA"/>
</dbReference>
<evidence type="ECO:0000256" key="1">
    <source>
        <dbReference type="SAM" id="MobiDB-lite"/>
    </source>
</evidence>
<organism evidence="3 4">
    <name type="scientific">Paeniroseomonas aquatica</name>
    <dbReference type="NCBI Taxonomy" id="373043"/>
    <lineage>
        <taxon>Bacteria</taxon>
        <taxon>Pseudomonadati</taxon>
        <taxon>Pseudomonadota</taxon>
        <taxon>Alphaproteobacteria</taxon>
        <taxon>Acetobacterales</taxon>
        <taxon>Acetobacteraceae</taxon>
        <taxon>Paeniroseomonas</taxon>
    </lineage>
</organism>
<protein>
    <recommendedName>
        <fullName evidence="5">DUF4124 domain-containing protein</fullName>
    </recommendedName>
</protein>
<evidence type="ECO:0008006" key="5">
    <source>
        <dbReference type="Google" id="ProtNLM"/>
    </source>
</evidence>
<name>A0ABT8AGL9_9PROT</name>
<evidence type="ECO:0000313" key="4">
    <source>
        <dbReference type="Proteomes" id="UP001529369"/>
    </source>
</evidence>
<sequence>MSRITRRALLASLALGCIAAAQAETLRCRSVNGNVTCAGSGAVACQTVNGRTICSSGGIVQEFGARPGAPPPRAGREAEPPEVEDAPEEDAPEEDRPPPRPRARQLTIERQGPAGRLFLERDGSRLRLRTDHQAVDLD</sequence>
<feature type="region of interest" description="Disordered" evidence="1">
    <location>
        <begin position="61"/>
        <end position="124"/>
    </location>
</feature>
<accession>A0ABT8AGL9</accession>
<reference evidence="4" key="1">
    <citation type="journal article" date="2019" name="Int. J. Syst. Evol. Microbiol.">
        <title>The Global Catalogue of Microorganisms (GCM) 10K type strain sequencing project: providing services to taxonomists for standard genome sequencing and annotation.</title>
        <authorList>
            <consortium name="The Broad Institute Genomics Platform"/>
            <consortium name="The Broad Institute Genome Sequencing Center for Infectious Disease"/>
            <person name="Wu L."/>
            <person name="Ma J."/>
        </authorList>
    </citation>
    <scope>NUCLEOTIDE SEQUENCE [LARGE SCALE GENOMIC DNA]</scope>
    <source>
        <strain evidence="4">CECT 7131</strain>
    </source>
</reference>
<gene>
    <name evidence="3" type="ORF">QWZ14_29330</name>
</gene>
<dbReference type="Proteomes" id="UP001529369">
    <property type="component" value="Unassembled WGS sequence"/>
</dbReference>
<feature type="signal peptide" evidence="2">
    <location>
        <begin position="1"/>
        <end position="23"/>
    </location>
</feature>
<proteinExistence type="predicted"/>
<keyword evidence="2" id="KW-0732">Signal</keyword>
<dbReference type="RefSeq" id="WP_290320611.1">
    <property type="nucleotide sequence ID" value="NZ_JAUFPN010000274.1"/>
</dbReference>
<evidence type="ECO:0000313" key="3">
    <source>
        <dbReference type="EMBL" id="MDN3568499.1"/>
    </source>
</evidence>
<evidence type="ECO:0000256" key="2">
    <source>
        <dbReference type="SAM" id="SignalP"/>
    </source>
</evidence>
<comment type="caution">
    <text evidence="3">The sequence shown here is derived from an EMBL/GenBank/DDBJ whole genome shotgun (WGS) entry which is preliminary data.</text>
</comment>
<keyword evidence="4" id="KW-1185">Reference proteome</keyword>
<feature type="chain" id="PRO_5046313132" description="DUF4124 domain-containing protein" evidence="2">
    <location>
        <begin position="24"/>
        <end position="138"/>
    </location>
</feature>